<feature type="domain" description="Glycoside hydrolase 35 catalytic" evidence="4">
    <location>
        <begin position="27"/>
        <end position="77"/>
    </location>
</feature>
<dbReference type="Gene3D" id="3.20.20.80">
    <property type="entry name" value="Glycosidases"/>
    <property type="match status" value="2"/>
</dbReference>
<dbReference type="AlphaFoldDB" id="A0A834ZDR6"/>
<dbReference type="EMBL" id="JABCRI010000006">
    <property type="protein sequence ID" value="KAF8405419.1"/>
    <property type="molecule type" value="Genomic_DNA"/>
</dbReference>
<accession>A0A834ZDR6</accession>
<keyword evidence="6" id="KW-1185">Reference proteome</keyword>
<evidence type="ECO:0000256" key="3">
    <source>
        <dbReference type="ARBA" id="ARBA00012756"/>
    </source>
</evidence>
<comment type="catalytic activity">
    <reaction evidence="1">
        <text>Hydrolysis of terminal non-reducing beta-D-galactose residues in beta-D-galactosides.</text>
        <dbReference type="EC" id="3.2.1.23"/>
    </reaction>
</comment>
<dbReference type="PANTHER" id="PTHR23421">
    <property type="entry name" value="BETA-GALACTOSIDASE RELATED"/>
    <property type="match status" value="1"/>
</dbReference>
<evidence type="ECO:0000256" key="2">
    <source>
        <dbReference type="ARBA" id="ARBA00009809"/>
    </source>
</evidence>
<comment type="caution">
    <text evidence="5">The sequence shown here is derived from an EMBL/GenBank/DDBJ whole genome shotgun (WGS) entry which is preliminary data.</text>
</comment>
<evidence type="ECO:0000313" key="6">
    <source>
        <dbReference type="Proteomes" id="UP000655225"/>
    </source>
</evidence>
<dbReference type="Pfam" id="PF01301">
    <property type="entry name" value="Glyco_hydro_35"/>
    <property type="match status" value="1"/>
</dbReference>
<dbReference type="SUPFAM" id="SSF51445">
    <property type="entry name" value="(Trans)glycosidases"/>
    <property type="match status" value="1"/>
</dbReference>
<dbReference type="GO" id="GO:0005975">
    <property type="term" value="P:carbohydrate metabolic process"/>
    <property type="evidence" value="ECO:0007669"/>
    <property type="project" value="InterPro"/>
</dbReference>
<gene>
    <name evidence="5" type="ORF">HHK36_010325</name>
</gene>
<proteinExistence type="inferred from homology"/>
<dbReference type="GO" id="GO:0004565">
    <property type="term" value="F:beta-galactosidase activity"/>
    <property type="evidence" value="ECO:0007669"/>
    <property type="project" value="UniProtKB-EC"/>
</dbReference>
<evidence type="ECO:0000259" key="4">
    <source>
        <dbReference type="Pfam" id="PF01301"/>
    </source>
</evidence>
<organism evidence="5 6">
    <name type="scientific">Tetracentron sinense</name>
    <name type="common">Spur-leaf</name>
    <dbReference type="NCBI Taxonomy" id="13715"/>
    <lineage>
        <taxon>Eukaryota</taxon>
        <taxon>Viridiplantae</taxon>
        <taxon>Streptophyta</taxon>
        <taxon>Embryophyta</taxon>
        <taxon>Tracheophyta</taxon>
        <taxon>Spermatophyta</taxon>
        <taxon>Magnoliopsida</taxon>
        <taxon>Trochodendrales</taxon>
        <taxon>Trochodendraceae</taxon>
        <taxon>Tetracentron</taxon>
    </lineage>
</organism>
<dbReference type="InterPro" id="IPR031330">
    <property type="entry name" value="Gly_Hdrlase_35_cat"/>
</dbReference>
<dbReference type="OrthoDB" id="1657402at2759"/>
<name>A0A834ZDR6_TETSI</name>
<protein>
    <recommendedName>
        <fullName evidence="3">beta-galactosidase</fullName>
        <ecNumber evidence="3">3.2.1.23</ecNumber>
    </recommendedName>
</protein>
<evidence type="ECO:0000256" key="1">
    <source>
        <dbReference type="ARBA" id="ARBA00001412"/>
    </source>
</evidence>
<dbReference type="InterPro" id="IPR017853">
    <property type="entry name" value="GH"/>
</dbReference>
<dbReference type="InterPro" id="IPR001944">
    <property type="entry name" value="Glycoside_Hdrlase_35"/>
</dbReference>
<sequence length="153" mass="17263">MAAGQTSNSFTPSLPEIERKKSGRNIEMWPQILTKAKHGGLNVIQTYVFWNIHEPVQGRFNCDGNYDLVKFIKLIHDMAHVWSFSSQSNLWLVHIENEYNTVELAYKESGTRYVQWAGTMVAGLKTGVPWVMCKQKDAPDPVVSAYTPSASIS</sequence>
<reference evidence="5 6" key="1">
    <citation type="submission" date="2020-04" db="EMBL/GenBank/DDBJ databases">
        <title>Plant Genome Project.</title>
        <authorList>
            <person name="Zhang R.-G."/>
        </authorList>
    </citation>
    <scope>NUCLEOTIDE SEQUENCE [LARGE SCALE GENOMIC DNA]</scope>
    <source>
        <strain evidence="5">YNK0</strain>
        <tissue evidence="5">Leaf</tissue>
    </source>
</reference>
<evidence type="ECO:0000313" key="5">
    <source>
        <dbReference type="EMBL" id="KAF8405419.1"/>
    </source>
</evidence>
<dbReference type="Proteomes" id="UP000655225">
    <property type="component" value="Unassembled WGS sequence"/>
</dbReference>
<dbReference type="EC" id="3.2.1.23" evidence="3"/>
<comment type="similarity">
    <text evidence="2">Belongs to the glycosyl hydrolase 35 family.</text>
</comment>